<dbReference type="GO" id="GO:0009432">
    <property type="term" value="P:SOS response"/>
    <property type="evidence" value="ECO:0007669"/>
    <property type="project" value="UniProtKB-UniRule"/>
</dbReference>
<keyword evidence="5 7" id="KW-0234">DNA repair</keyword>
<keyword evidence="6 7" id="KW-0742">SOS response</keyword>
<dbReference type="GO" id="GO:0003677">
    <property type="term" value="F:DNA binding"/>
    <property type="evidence" value="ECO:0007669"/>
    <property type="project" value="UniProtKB-UniRule"/>
</dbReference>
<dbReference type="InterPro" id="IPR047296">
    <property type="entry name" value="GIY-YIG_UvrC_Cho"/>
</dbReference>
<dbReference type="Pfam" id="PF02151">
    <property type="entry name" value="UVR"/>
    <property type="match status" value="1"/>
</dbReference>
<gene>
    <name evidence="7" type="primary">uvrC</name>
    <name evidence="12" type="ORF">SAMN04488115_10745</name>
</gene>
<evidence type="ECO:0000259" key="9">
    <source>
        <dbReference type="PROSITE" id="PS50151"/>
    </source>
</evidence>
<evidence type="ECO:0000313" key="13">
    <source>
        <dbReference type="Proteomes" id="UP000236743"/>
    </source>
</evidence>
<dbReference type="AlphaFoldDB" id="A0A1H6B9X4"/>
<dbReference type="PROSITE" id="PS50165">
    <property type="entry name" value="UVRC"/>
    <property type="match status" value="1"/>
</dbReference>
<dbReference type="NCBIfam" id="TIGR00194">
    <property type="entry name" value="uvrC"/>
    <property type="match status" value="1"/>
</dbReference>
<evidence type="ECO:0000256" key="7">
    <source>
        <dbReference type="HAMAP-Rule" id="MF_00203"/>
    </source>
</evidence>
<dbReference type="Pfam" id="PF22920">
    <property type="entry name" value="UvrC_RNaseH"/>
    <property type="match status" value="1"/>
</dbReference>
<dbReference type="Gene3D" id="1.10.150.20">
    <property type="entry name" value="5' to 3' exonuclease, C-terminal subdomain"/>
    <property type="match status" value="1"/>
</dbReference>
<dbReference type="GO" id="GO:0009380">
    <property type="term" value="C:excinuclease repair complex"/>
    <property type="evidence" value="ECO:0007669"/>
    <property type="project" value="InterPro"/>
</dbReference>
<evidence type="ECO:0000256" key="2">
    <source>
        <dbReference type="ARBA" id="ARBA00022763"/>
    </source>
</evidence>
<dbReference type="FunFam" id="4.10.860.10:FF:000002">
    <property type="entry name" value="UvrABC system protein C"/>
    <property type="match status" value="1"/>
</dbReference>
<dbReference type="Pfam" id="PF08459">
    <property type="entry name" value="UvrC_RNaseH_dom"/>
    <property type="match status" value="1"/>
</dbReference>
<dbReference type="PROSITE" id="PS50151">
    <property type="entry name" value="UVR"/>
    <property type="match status" value="1"/>
</dbReference>
<comment type="similarity">
    <text evidence="7">Belongs to the UvrC family.</text>
</comment>
<proteinExistence type="inferred from homology"/>
<dbReference type="InterPro" id="IPR001162">
    <property type="entry name" value="UvrC_RNase_H_dom"/>
</dbReference>
<evidence type="ECO:0000256" key="6">
    <source>
        <dbReference type="ARBA" id="ARBA00023236"/>
    </source>
</evidence>
<dbReference type="Pfam" id="PF14520">
    <property type="entry name" value="HHH_5"/>
    <property type="match status" value="1"/>
</dbReference>
<dbReference type="GO" id="GO:0009381">
    <property type="term" value="F:excinuclease ABC activity"/>
    <property type="evidence" value="ECO:0007669"/>
    <property type="project" value="UniProtKB-UniRule"/>
</dbReference>
<comment type="subunit">
    <text evidence="7">Interacts with UvrB in an incision complex.</text>
</comment>
<evidence type="ECO:0000256" key="3">
    <source>
        <dbReference type="ARBA" id="ARBA00022769"/>
    </source>
</evidence>
<dbReference type="Gene3D" id="3.30.420.340">
    <property type="entry name" value="UvrC, RNAse H endonuclease domain"/>
    <property type="match status" value="2"/>
</dbReference>
<keyword evidence="13" id="KW-1185">Reference proteome</keyword>
<keyword evidence="2 7" id="KW-0227">DNA damage</keyword>
<dbReference type="NCBIfam" id="NF001824">
    <property type="entry name" value="PRK00558.1-5"/>
    <property type="match status" value="1"/>
</dbReference>
<dbReference type="GO" id="GO:0006289">
    <property type="term" value="P:nucleotide-excision repair"/>
    <property type="evidence" value="ECO:0007669"/>
    <property type="project" value="UniProtKB-UniRule"/>
</dbReference>
<dbReference type="InterPro" id="IPR050066">
    <property type="entry name" value="UvrABC_protein_C"/>
</dbReference>
<dbReference type="CDD" id="cd10434">
    <property type="entry name" value="GIY-YIG_UvrC_Cho"/>
    <property type="match status" value="1"/>
</dbReference>
<dbReference type="EMBL" id="FNUY01000007">
    <property type="protein sequence ID" value="SEG57671.1"/>
    <property type="molecule type" value="Genomic_DNA"/>
</dbReference>
<feature type="region of interest" description="Disordered" evidence="8">
    <location>
        <begin position="506"/>
        <end position="603"/>
    </location>
</feature>
<dbReference type="GO" id="GO:0005737">
    <property type="term" value="C:cytoplasm"/>
    <property type="evidence" value="ECO:0007669"/>
    <property type="project" value="UniProtKB-SubCell"/>
</dbReference>
<dbReference type="PANTHER" id="PTHR30562">
    <property type="entry name" value="UVRC/OXIDOREDUCTASE"/>
    <property type="match status" value="1"/>
</dbReference>
<dbReference type="HAMAP" id="MF_00203">
    <property type="entry name" value="UvrC"/>
    <property type="match status" value="1"/>
</dbReference>
<comment type="function">
    <text evidence="7">The UvrABC repair system catalyzes the recognition and processing of DNA lesions. UvrC both incises the 5' and 3' sides of the lesion. The N-terminal half is responsible for the 3' incision and the C-terminal half is responsible for the 5' incision.</text>
</comment>
<feature type="domain" description="UvrC family homology region profile" evidence="11">
    <location>
        <begin position="305"/>
        <end position="620"/>
    </location>
</feature>
<dbReference type="InterPro" id="IPR000305">
    <property type="entry name" value="GIY-YIG_endonuc"/>
</dbReference>
<dbReference type="Gene3D" id="4.10.860.10">
    <property type="entry name" value="UVR domain"/>
    <property type="match status" value="1"/>
</dbReference>
<feature type="compositionally biased region" description="Acidic residues" evidence="8">
    <location>
        <begin position="22"/>
        <end position="33"/>
    </location>
</feature>
<dbReference type="InterPro" id="IPR003583">
    <property type="entry name" value="Hlx-hairpin-Hlx_DNA-bd_motif"/>
</dbReference>
<dbReference type="InterPro" id="IPR036876">
    <property type="entry name" value="UVR_dom_sf"/>
</dbReference>
<feature type="compositionally biased region" description="Basic and acidic residues" evidence="8">
    <location>
        <begin position="1"/>
        <end position="10"/>
    </location>
</feature>
<evidence type="ECO:0000256" key="8">
    <source>
        <dbReference type="SAM" id="MobiDB-lite"/>
    </source>
</evidence>
<dbReference type="InterPro" id="IPR001943">
    <property type="entry name" value="UVR_dom"/>
</dbReference>
<feature type="domain" description="UVR" evidence="9">
    <location>
        <begin position="254"/>
        <end position="289"/>
    </location>
</feature>
<dbReference type="Gene3D" id="3.40.1440.10">
    <property type="entry name" value="GIY-YIG endonuclease"/>
    <property type="match status" value="1"/>
</dbReference>
<dbReference type="PANTHER" id="PTHR30562:SF1">
    <property type="entry name" value="UVRABC SYSTEM PROTEIN C"/>
    <property type="match status" value="1"/>
</dbReference>
<dbReference type="InterPro" id="IPR038476">
    <property type="entry name" value="UvrC_RNase_H_dom_sf"/>
</dbReference>
<dbReference type="SUPFAM" id="SSF47781">
    <property type="entry name" value="RuvA domain 2-like"/>
    <property type="match status" value="1"/>
</dbReference>
<evidence type="ECO:0000259" key="10">
    <source>
        <dbReference type="PROSITE" id="PS50164"/>
    </source>
</evidence>
<feature type="domain" description="GIY-YIG" evidence="10">
    <location>
        <begin position="66"/>
        <end position="144"/>
    </location>
</feature>
<evidence type="ECO:0000256" key="5">
    <source>
        <dbReference type="ARBA" id="ARBA00023204"/>
    </source>
</evidence>
<sequence>MRAMSRERQHTGPQDPSGQPDLPDDEIEDEEDSLPLPAPAAELETAPGALKHGIEVIAGFAKHLPNKPGVYRMFDRAGEVLYVGKAKSLKNRVTAYARGMAHTNAVARMIAETANMEFVTTGTETEALLLESNLIKQLRPRYNVLLRDDKSFPYILLSGDHEAPQIAKHRGSRQRKGDYFGPFASVWAVTRTIDALQKAFLLRSCTDSFYENRTRPCLLFQIKRCSGPCTGEISIPDYQALASQARDFLSGRSSTVKQTLSTRMQEAAEELEFEKAARYRDRLAALSAVQAGQDINTQGVEEADVFAIDEQAGQFCVEIFFFRNHQNWGNRALFPRADKSLTPAEVLASVVTQFYDDKPPPRLVLLSHPVEEIELIAQALSARAGRKVEVANPKRGERVDLVEHARKNAREALSRKLADNAGQQSLLAALGAAFGLAKAPRRVEVYDNSHIMGTNAVGGMIVAGKDGFMKSHYRTFNISADTIAGDDFGMMREVLQRRFARLAKEAGGAAPASPHPEEAAQAAVSQDAPEGDGASTDPLPPACGGEGLGMGGGKAGLASSSDEAPSGTAPHPTLPTASGGRASVERSADSNEDDAAFPSRPDLVIVDGGKGQFEAARKIMAELGGGDVPLVAIAKGEDRNAMRETFHMVGREPFKLPPRDPALYFIQRLRDEAHRFAIGTHRAKRKRDTMTNPLDEIPGIGPSRKRALLLHFGTVKAIKRAKLDDLMRTPGVNAATAKAVHEFFHDA</sequence>
<keyword evidence="4 7" id="KW-0267">Excision nuclease</keyword>
<dbReference type="Pfam" id="PF01541">
    <property type="entry name" value="GIY-YIG"/>
    <property type="match status" value="1"/>
</dbReference>
<comment type="subcellular location">
    <subcellularLocation>
        <location evidence="7">Cytoplasm</location>
    </subcellularLocation>
</comment>
<keyword evidence="3 7" id="KW-0228">DNA excision</keyword>
<organism evidence="12 13">
    <name type="scientific">Bosea lathyri</name>
    <dbReference type="NCBI Taxonomy" id="1036778"/>
    <lineage>
        <taxon>Bacteria</taxon>
        <taxon>Pseudomonadati</taxon>
        <taxon>Pseudomonadota</taxon>
        <taxon>Alphaproteobacteria</taxon>
        <taxon>Hyphomicrobiales</taxon>
        <taxon>Boseaceae</taxon>
        <taxon>Bosea</taxon>
    </lineage>
</organism>
<evidence type="ECO:0000259" key="11">
    <source>
        <dbReference type="PROSITE" id="PS50165"/>
    </source>
</evidence>
<dbReference type="InterPro" id="IPR010994">
    <property type="entry name" value="RuvA_2-like"/>
</dbReference>
<accession>A0A1H6B9X4</accession>
<evidence type="ECO:0000313" key="12">
    <source>
        <dbReference type="EMBL" id="SEG57671.1"/>
    </source>
</evidence>
<dbReference type="SUPFAM" id="SSF82771">
    <property type="entry name" value="GIY-YIG endonuclease"/>
    <property type="match status" value="1"/>
</dbReference>
<dbReference type="SUPFAM" id="SSF46600">
    <property type="entry name" value="C-terminal UvrC-binding domain of UvrB"/>
    <property type="match status" value="1"/>
</dbReference>
<keyword evidence="1 7" id="KW-0963">Cytoplasm</keyword>
<name>A0A1H6B9X4_9HYPH</name>
<dbReference type="FunFam" id="3.40.1440.10:FF:000001">
    <property type="entry name" value="UvrABC system protein C"/>
    <property type="match status" value="1"/>
</dbReference>
<feature type="region of interest" description="Disordered" evidence="8">
    <location>
        <begin position="1"/>
        <end position="35"/>
    </location>
</feature>
<reference evidence="12 13" key="1">
    <citation type="submission" date="2016-10" db="EMBL/GenBank/DDBJ databases">
        <authorList>
            <person name="de Groot N.N."/>
        </authorList>
    </citation>
    <scope>NUCLEOTIDE SEQUENCE [LARGE SCALE GENOMIC DNA]</scope>
    <source>
        <strain evidence="12 13">DSM 26656</strain>
    </source>
</reference>
<dbReference type="SMART" id="SM00465">
    <property type="entry name" value="GIYc"/>
    <property type="match status" value="1"/>
</dbReference>
<evidence type="ECO:0000256" key="1">
    <source>
        <dbReference type="ARBA" id="ARBA00022490"/>
    </source>
</evidence>
<feature type="compositionally biased region" description="Gly residues" evidence="8">
    <location>
        <begin position="544"/>
        <end position="555"/>
    </location>
</feature>
<protein>
    <recommendedName>
        <fullName evidence="7">UvrABC system protein C</fullName>
        <shortName evidence="7">Protein UvrC</shortName>
    </recommendedName>
    <alternativeName>
        <fullName evidence="7">Excinuclease ABC subunit C</fullName>
    </alternativeName>
</protein>
<dbReference type="SMART" id="SM00278">
    <property type="entry name" value="HhH1"/>
    <property type="match status" value="2"/>
</dbReference>
<dbReference type="InterPro" id="IPR035901">
    <property type="entry name" value="GIY-YIG_endonuc_sf"/>
</dbReference>
<evidence type="ECO:0000256" key="4">
    <source>
        <dbReference type="ARBA" id="ARBA00022881"/>
    </source>
</evidence>
<dbReference type="InterPro" id="IPR004791">
    <property type="entry name" value="UvrC"/>
</dbReference>
<dbReference type="PROSITE" id="PS50164">
    <property type="entry name" value="GIY_YIG"/>
    <property type="match status" value="1"/>
</dbReference>
<dbReference type="Proteomes" id="UP000236743">
    <property type="component" value="Unassembled WGS sequence"/>
</dbReference>